<dbReference type="EMBL" id="CAFBOZ010000135">
    <property type="protein sequence ID" value="CAB5006733.1"/>
    <property type="molecule type" value="Genomic_DNA"/>
</dbReference>
<protein>
    <submittedName>
        <fullName evidence="3">Unannotated protein</fullName>
    </submittedName>
</protein>
<dbReference type="PANTHER" id="PTHR13847:SF287">
    <property type="entry name" value="FAD-DEPENDENT OXIDOREDUCTASE DOMAIN-CONTAINING PROTEIN 1"/>
    <property type="match status" value="1"/>
</dbReference>
<evidence type="ECO:0000256" key="1">
    <source>
        <dbReference type="ARBA" id="ARBA00023002"/>
    </source>
</evidence>
<dbReference type="AlphaFoldDB" id="A0A6J7PU14"/>
<organism evidence="3">
    <name type="scientific">freshwater metagenome</name>
    <dbReference type="NCBI Taxonomy" id="449393"/>
    <lineage>
        <taxon>unclassified sequences</taxon>
        <taxon>metagenomes</taxon>
        <taxon>ecological metagenomes</taxon>
    </lineage>
</organism>
<dbReference type="Gene3D" id="3.30.9.10">
    <property type="entry name" value="D-Amino Acid Oxidase, subunit A, domain 2"/>
    <property type="match status" value="1"/>
</dbReference>
<gene>
    <name evidence="3" type="ORF">UFOPK3992_01028</name>
</gene>
<dbReference type="PANTHER" id="PTHR13847">
    <property type="entry name" value="SARCOSINE DEHYDROGENASE-RELATED"/>
    <property type="match status" value="1"/>
</dbReference>
<dbReference type="InterPro" id="IPR036188">
    <property type="entry name" value="FAD/NAD-bd_sf"/>
</dbReference>
<dbReference type="GO" id="GO:0005737">
    <property type="term" value="C:cytoplasm"/>
    <property type="evidence" value="ECO:0007669"/>
    <property type="project" value="TreeGrafter"/>
</dbReference>
<dbReference type="Pfam" id="PF01266">
    <property type="entry name" value="DAO"/>
    <property type="match status" value="1"/>
</dbReference>
<feature type="domain" description="FAD dependent oxidoreductase" evidence="2">
    <location>
        <begin position="11"/>
        <end position="390"/>
    </location>
</feature>
<reference evidence="3" key="1">
    <citation type="submission" date="2020-05" db="EMBL/GenBank/DDBJ databases">
        <authorList>
            <person name="Chiriac C."/>
            <person name="Salcher M."/>
            <person name="Ghai R."/>
            <person name="Kavagutti S V."/>
        </authorList>
    </citation>
    <scope>NUCLEOTIDE SEQUENCE</scope>
</reference>
<sequence length="435" mass="46499">MPASFSNPTCDVVVVGAGVIGCAIALELARAGRSVTVVDSRGAPGLGSTSASSAIVRFHYSHLPESALAWESGHRYWEWERHLGVVDPTGMAQFIQSGALVLEGPGYDLPRLVGILRQLDIEVEVLSGAEIIERFPAIDAQRFGPPSRPEDDSFWDDATGDIVGFYVDCAGHVDDPQLAAHNLAHAAKVHGVEFMFGVDVVEVLRAEGRVAGVGLADGARVEAPVVVNAAGPWSSVLNAMAGVLSDFTVSTRPFEDEVISMPAPEGFRIGTGTCITDPDVGTYFRPHAGDTIIVGGIEPDCDPLTFLDRVEDASESVTQETWEVQSLRLSRRVPSVSIPGRVSGIVGVYDVTEDWTPIYDRTCLDGYYVAIGTSGHGFKQAPFVGVLMATLIDRVEAGHDHDAEPLVVRGAWTGVEVDLGHFSRRRTVVPQRGMG</sequence>
<evidence type="ECO:0000313" key="3">
    <source>
        <dbReference type="EMBL" id="CAB5006733.1"/>
    </source>
</evidence>
<proteinExistence type="predicted"/>
<dbReference type="GO" id="GO:0016491">
    <property type="term" value="F:oxidoreductase activity"/>
    <property type="evidence" value="ECO:0007669"/>
    <property type="project" value="UniProtKB-KW"/>
</dbReference>
<evidence type="ECO:0000259" key="2">
    <source>
        <dbReference type="Pfam" id="PF01266"/>
    </source>
</evidence>
<dbReference type="Gene3D" id="3.50.50.60">
    <property type="entry name" value="FAD/NAD(P)-binding domain"/>
    <property type="match status" value="1"/>
</dbReference>
<dbReference type="SUPFAM" id="SSF51905">
    <property type="entry name" value="FAD/NAD(P)-binding domain"/>
    <property type="match status" value="1"/>
</dbReference>
<keyword evidence="1" id="KW-0560">Oxidoreductase</keyword>
<accession>A0A6J7PU14</accession>
<name>A0A6J7PU14_9ZZZZ</name>
<dbReference type="InterPro" id="IPR006076">
    <property type="entry name" value="FAD-dep_OxRdtase"/>
</dbReference>